<evidence type="ECO:0000313" key="2">
    <source>
        <dbReference type="EMBL" id="ACE75783.1"/>
    </source>
</evidence>
<protein>
    <submittedName>
        <fullName evidence="2">p43</fullName>
    </submittedName>
</protein>
<dbReference type="OrthoDB" id="17823at10239"/>
<name>C4ML43_9CAUD</name>
<keyword evidence="3" id="KW-1185">Reference proteome</keyword>
<feature type="region of interest" description="Disordered" evidence="1">
    <location>
        <begin position="1"/>
        <end position="22"/>
    </location>
</feature>
<accession>C4ML43</accession>
<dbReference type="Proteomes" id="UP000001480">
    <property type="component" value="Segment"/>
</dbReference>
<dbReference type="RefSeq" id="YP_002922657.1">
    <property type="nucleotide sequence ID" value="NC_012742.1"/>
</dbReference>
<dbReference type="GeneID" id="7943867"/>
<reference evidence="2 3" key="1">
    <citation type="journal article" date="2009" name="Appl. Environ. Microbiol.">
        <title>Genomic characterization of the intron-containing T7-like phage phiL7 of Xanthomonas campestris.</title>
        <authorList>
            <person name="Lee C.N."/>
            <person name="Lin J.W."/>
            <person name="Weng S.F."/>
            <person name="Tseng Y.H."/>
        </authorList>
    </citation>
    <scope>NUCLEOTIDE SEQUENCE</scope>
</reference>
<dbReference type="EMBL" id="EU717894">
    <property type="protein sequence ID" value="ACE75783.1"/>
    <property type="molecule type" value="Genomic_DNA"/>
</dbReference>
<proteinExistence type="predicted"/>
<dbReference type="KEGG" id="vg:7943867"/>
<evidence type="ECO:0000313" key="3">
    <source>
        <dbReference type="Proteomes" id="UP000001480"/>
    </source>
</evidence>
<evidence type="ECO:0000256" key="1">
    <source>
        <dbReference type="SAM" id="MobiDB-lite"/>
    </source>
</evidence>
<sequence>MHCAFELSGKDYPPIDTDDGPRPRIISQTFTLSMSDKAQFFKVFSRMRAGTGAKHIVELTGDRAAFLGQIVHNKSGDKTYANIDFDTLRPAYLEQLAEDGETVIKTPLNVTAALTPPLLFVWQFATPEMWDALYIPGEWEERKDDKGNVTAPAQSKNKWQEIIRKSLNFSTLPCHEYAAGAVTKAAADALDKAVGDVETPKAAAADSDDLMAGIA</sequence>
<organism evidence="2 3">
    <name type="scientific">Xanthomonas phage phiL7</name>
    <dbReference type="NCBI Taxonomy" id="538979"/>
    <lineage>
        <taxon>Viruses</taxon>
        <taxon>Duplodnaviria</taxon>
        <taxon>Heunggongvirae</taxon>
        <taxon>Uroviricota</taxon>
        <taxon>Caudoviricetes</taxon>
        <taxon>Eisenstarkvirus</taxon>
        <taxon>Eisenstarkvirus L7</taxon>
    </lineage>
</organism>